<keyword evidence="5" id="KW-1185">Reference proteome</keyword>
<dbReference type="InterPro" id="IPR032508">
    <property type="entry name" value="FecR_C"/>
</dbReference>
<proteinExistence type="predicted"/>
<feature type="domain" description="Protein FecR C-terminal" evidence="3">
    <location>
        <begin position="271"/>
        <end position="338"/>
    </location>
</feature>
<keyword evidence="1" id="KW-0472">Membrane</keyword>
<feature type="transmembrane region" description="Helical" evidence="1">
    <location>
        <begin position="93"/>
        <end position="113"/>
    </location>
</feature>
<evidence type="ECO:0000259" key="3">
    <source>
        <dbReference type="Pfam" id="PF16344"/>
    </source>
</evidence>
<dbReference type="AlphaFoldDB" id="A0A923DYX6"/>
<evidence type="ECO:0000256" key="1">
    <source>
        <dbReference type="SAM" id="Phobius"/>
    </source>
</evidence>
<dbReference type="GO" id="GO:0016989">
    <property type="term" value="F:sigma factor antagonist activity"/>
    <property type="evidence" value="ECO:0007669"/>
    <property type="project" value="TreeGrafter"/>
</dbReference>
<keyword evidence="1" id="KW-0812">Transmembrane</keyword>
<feature type="domain" description="FecR protein" evidence="2">
    <location>
        <begin position="126"/>
        <end position="215"/>
    </location>
</feature>
<protein>
    <submittedName>
        <fullName evidence="4">DUF4974 domain-containing protein</fullName>
    </submittedName>
</protein>
<dbReference type="Proteomes" id="UP000601055">
    <property type="component" value="Unassembled WGS sequence"/>
</dbReference>
<organism evidence="4 5">
    <name type="scientific">Pedobacter planticolens</name>
    <dbReference type="NCBI Taxonomy" id="2679964"/>
    <lineage>
        <taxon>Bacteria</taxon>
        <taxon>Pseudomonadati</taxon>
        <taxon>Bacteroidota</taxon>
        <taxon>Sphingobacteriia</taxon>
        <taxon>Sphingobacteriales</taxon>
        <taxon>Sphingobacteriaceae</taxon>
        <taxon>Pedobacter</taxon>
    </lineage>
</organism>
<name>A0A923DYX6_9SPHI</name>
<evidence type="ECO:0000313" key="5">
    <source>
        <dbReference type="Proteomes" id="UP000601055"/>
    </source>
</evidence>
<dbReference type="InterPro" id="IPR012373">
    <property type="entry name" value="Ferrdict_sens_TM"/>
</dbReference>
<accession>A0A923DYX6</accession>
<reference evidence="4" key="1">
    <citation type="submission" date="2019-11" db="EMBL/GenBank/DDBJ databases">
        <title>Description of Pedobacter sp. LMG 31464T.</title>
        <authorList>
            <person name="Carlier A."/>
            <person name="Qi S."/>
            <person name="Vandamme P."/>
        </authorList>
    </citation>
    <scope>NUCLEOTIDE SEQUENCE</scope>
    <source>
        <strain evidence="4">LMG 31464</strain>
    </source>
</reference>
<dbReference type="EMBL" id="WNXD01000001">
    <property type="protein sequence ID" value="MBB2145160.1"/>
    <property type="molecule type" value="Genomic_DNA"/>
</dbReference>
<gene>
    <name evidence="4" type="ORF">GM921_06680</name>
</gene>
<sequence length="340" mass="38674">MKKDKFLFLLSKKLSNDISVEENELLTLAINTSDEYKQLADKLTKYFNQRKAKNSKTDKLRAAWTMIAKAEEENFEGTFDYAAPKSKFNIFSFLKIAAVLILALASTLVVYTLQKRSQQEIQSFNTGTTKSFKLLADGTKIWLNKNSELSYNSSFGKEKREISLQGEAYFDVVKNSAIPLFIHVGNITIEVKGTAFNVNAYSGKPYIQVALIRGLIQVSHTSDPENRILLKPNQKLIIPKALVQGNTSKFDIEPISTLDLLNETKWTSDTLIFRKEKLKDLAIRLEKKYELKIEIQSAQLKERRFSGTFTTETIKQALDGLKLSYPLTYTISNKLVIIKD</sequence>
<keyword evidence="1" id="KW-1133">Transmembrane helix</keyword>
<dbReference type="PANTHER" id="PTHR30273:SF2">
    <property type="entry name" value="PROTEIN FECR"/>
    <property type="match status" value="1"/>
</dbReference>
<evidence type="ECO:0000313" key="4">
    <source>
        <dbReference type="EMBL" id="MBB2145160.1"/>
    </source>
</evidence>
<comment type="caution">
    <text evidence="4">The sequence shown here is derived from an EMBL/GenBank/DDBJ whole genome shotgun (WGS) entry which is preliminary data.</text>
</comment>
<dbReference type="RefSeq" id="WP_182921820.1">
    <property type="nucleotide sequence ID" value="NZ_WNXD01000001.1"/>
</dbReference>
<dbReference type="Pfam" id="PF04773">
    <property type="entry name" value="FecR"/>
    <property type="match status" value="1"/>
</dbReference>
<dbReference type="Pfam" id="PF16344">
    <property type="entry name" value="FecR_C"/>
    <property type="match status" value="1"/>
</dbReference>
<dbReference type="PANTHER" id="PTHR30273">
    <property type="entry name" value="PERIPLASMIC SIGNAL SENSOR AND SIGMA FACTOR ACTIVATOR FECR-RELATED"/>
    <property type="match status" value="1"/>
</dbReference>
<dbReference type="Gene3D" id="3.55.50.30">
    <property type="match status" value="1"/>
</dbReference>
<evidence type="ECO:0000259" key="2">
    <source>
        <dbReference type="Pfam" id="PF04773"/>
    </source>
</evidence>
<dbReference type="Gene3D" id="2.60.120.1440">
    <property type="match status" value="1"/>
</dbReference>
<dbReference type="InterPro" id="IPR006860">
    <property type="entry name" value="FecR"/>
</dbReference>
<dbReference type="PIRSF" id="PIRSF018266">
    <property type="entry name" value="FecR"/>
    <property type="match status" value="1"/>
</dbReference>